<evidence type="ECO:0000313" key="3">
    <source>
        <dbReference type="Proteomes" id="UP000823603"/>
    </source>
</evidence>
<evidence type="ECO:0000256" key="1">
    <source>
        <dbReference type="SAM" id="SignalP"/>
    </source>
</evidence>
<dbReference type="EMBL" id="JADIMB010000039">
    <property type="protein sequence ID" value="MBO8470668.1"/>
    <property type="molecule type" value="Genomic_DNA"/>
</dbReference>
<comment type="caution">
    <text evidence="2">The sequence shown here is derived from an EMBL/GenBank/DDBJ whole genome shotgun (WGS) entry which is preliminary data.</text>
</comment>
<name>A0A9D9IFF4_9BACT</name>
<evidence type="ECO:0000313" key="2">
    <source>
        <dbReference type="EMBL" id="MBO8470668.1"/>
    </source>
</evidence>
<reference evidence="2" key="2">
    <citation type="journal article" date="2021" name="PeerJ">
        <title>Extensive microbial diversity within the chicken gut microbiome revealed by metagenomics and culture.</title>
        <authorList>
            <person name="Gilroy R."/>
            <person name="Ravi A."/>
            <person name="Getino M."/>
            <person name="Pursley I."/>
            <person name="Horton D.L."/>
            <person name="Alikhan N.F."/>
            <person name="Baker D."/>
            <person name="Gharbi K."/>
            <person name="Hall N."/>
            <person name="Watson M."/>
            <person name="Adriaenssens E.M."/>
            <person name="Foster-Nyarko E."/>
            <person name="Jarju S."/>
            <person name="Secka A."/>
            <person name="Antonio M."/>
            <person name="Oren A."/>
            <person name="Chaudhuri R.R."/>
            <person name="La Ragione R."/>
            <person name="Hildebrand F."/>
            <person name="Pallen M.J."/>
        </authorList>
    </citation>
    <scope>NUCLEOTIDE SEQUENCE</scope>
    <source>
        <strain evidence="2">B2-22910</strain>
    </source>
</reference>
<feature type="chain" id="PRO_5039293789" description="Lipoprotein" evidence="1">
    <location>
        <begin position="23"/>
        <end position="392"/>
    </location>
</feature>
<dbReference type="Proteomes" id="UP000823603">
    <property type="component" value="Unassembled WGS sequence"/>
</dbReference>
<protein>
    <recommendedName>
        <fullName evidence="4">Lipoprotein</fullName>
    </recommendedName>
</protein>
<proteinExistence type="predicted"/>
<dbReference type="PROSITE" id="PS51257">
    <property type="entry name" value="PROKAR_LIPOPROTEIN"/>
    <property type="match status" value="1"/>
</dbReference>
<feature type="signal peptide" evidence="1">
    <location>
        <begin position="1"/>
        <end position="22"/>
    </location>
</feature>
<organism evidence="2 3">
    <name type="scientific">Candidatus Cryptobacteroides faecavium</name>
    <dbReference type="NCBI Taxonomy" id="2840762"/>
    <lineage>
        <taxon>Bacteria</taxon>
        <taxon>Pseudomonadati</taxon>
        <taxon>Bacteroidota</taxon>
        <taxon>Bacteroidia</taxon>
        <taxon>Bacteroidales</taxon>
        <taxon>Candidatus Cryptobacteroides</taxon>
    </lineage>
</organism>
<reference evidence="2" key="1">
    <citation type="submission" date="2020-10" db="EMBL/GenBank/DDBJ databases">
        <authorList>
            <person name="Gilroy R."/>
        </authorList>
    </citation>
    <scope>NUCLEOTIDE SEQUENCE</scope>
    <source>
        <strain evidence="2">B2-22910</strain>
    </source>
</reference>
<dbReference type="AlphaFoldDB" id="A0A9D9IFF4"/>
<evidence type="ECO:0008006" key="4">
    <source>
        <dbReference type="Google" id="ProtNLM"/>
    </source>
</evidence>
<gene>
    <name evidence="2" type="ORF">IAB82_02605</name>
</gene>
<sequence>MMRQWANIVLFMAMVSCSREMAVPGPVTPPAQDTGCVYVTGVEFPAGYDWTSWLQDGKPRSRSLVFLMKDGERILEVLTDSVMCSSSMPGRHRCIGGHLYMDFPDGDGTVVMKDGTELFRYDGHERLSSFEVDGSGHIWTLGAHDEGDGDAGGGLSLRRDGFPVFSCDSADIVTGLHTDSGDILSFSYRKAGRTFLWSSGEQHGLSFMQPVDSVLAAVMYRGSPVCVVRLADGGGYAVSSGKGFSLLETYKYDCLGNCRFLFGEDSLFVYGELNYQYDRLRSPQVWRLDGRIKAGAGKYKQSFFTFVSGNDVFAFIGNQEYSPYIKSYVNGTQLYSYGSGLDVTADPAAVIHDGRLYFLFCRRHGQKKPYLAVDSESTEYGFNGYFTGISVW</sequence>
<keyword evidence="1" id="KW-0732">Signal</keyword>
<accession>A0A9D9IFF4</accession>